<accession>A0A1I2CJJ4</accession>
<feature type="domain" description="Acyl-CoA dehydrogenase/oxidase N-terminal" evidence="1">
    <location>
        <begin position="14"/>
        <end position="86"/>
    </location>
</feature>
<dbReference type="GO" id="GO:0003995">
    <property type="term" value="F:acyl-CoA dehydrogenase activity"/>
    <property type="evidence" value="ECO:0007669"/>
    <property type="project" value="TreeGrafter"/>
</dbReference>
<keyword evidence="3" id="KW-1185">Reference proteome</keyword>
<dbReference type="InterPro" id="IPR009100">
    <property type="entry name" value="AcylCoA_DH/oxidase_NM_dom_sf"/>
</dbReference>
<reference evidence="3" key="1">
    <citation type="submission" date="2016-10" db="EMBL/GenBank/DDBJ databases">
        <authorList>
            <person name="Varghese N."/>
            <person name="Submissions S."/>
        </authorList>
    </citation>
    <scope>NUCLEOTIDE SEQUENCE [LARGE SCALE GENOMIC DNA]</scope>
    <source>
        <strain evidence="3">CGMCC 1.9227</strain>
    </source>
</reference>
<name>A0A1I2CJJ4_9FLAO</name>
<dbReference type="GO" id="GO:0050660">
    <property type="term" value="F:flavin adenine dinucleotide binding"/>
    <property type="evidence" value="ECO:0007669"/>
    <property type="project" value="InterPro"/>
</dbReference>
<evidence type="ECO:0000259" key="1">
    <source>
        <dbReference type="Pfam" id="PF02771"/>
    </source>
</evidence>
<dbReference type="InterPro" id="IPR013786">
    <property type="entry name" value="AcylCoA_DH/ox_N"/>
</dbReference>
<dbReference type="Gene3D" id="1.10.540.10">
    <property type="entry name" value="Acyl-CoA dehydrogenase/oxidase, N-terminal domain"/>
    <property type="match status" value="1"/>
</dbReference>
<evidence type="ECO:0000313" key="3">
    <source>
        <dbReference type="Proteomes" id="UP000198596"/>
    </source>
</evidence>
<dbReference type="PANTHER" id="PTHR43884">
    <property type="entry name" value="ACYL-COA DEHYDROGENASE"/>
    <property type="match status" value="1"/>
</dbReference>
<dbReference type="InterPro" id="IPR037069">
    <property type="entry name" value="AcylCoA_DH/ox_N_sf"/>
</dbReference>
<evidence type="ECO:0000313" key="2">
    <source>
        <dbReference type="EMBL" id="SFE67880.1"/>
    </source>
</evidence>
<dbReference type="EMBL" id="FONQ01000003">
    <property type="protein sequence ID" value="SFE67880.1"/>
    <property type="molecule type" value="Genomic_DNA"/>
</dbReference>
<dbReference type="Proteomes" id="UP000198596">
    <property type="component" value="Unassembled WGS sequence"/>
</dbReference>
<dbReference type="STRING" id="935223.SAMN04488131_10378"/>
<dbReference type="PANTHER" id="PTHR43884:SF12">
    <property type="entry name" value="ISOVALERYL-COA DEHYDROGENASE, MITOCHONDRIAL-RELATED"/>
    <property type="match status" value="1"/>
</dbReference>
<sequence length="87" mass="10150">MLQNIVMERKIYASEEHKMMQEMIQEFISHDIIDHLDEWEKNGMVSREIWKRAGELGLLCVDMPEEYGGGGLDFTFNALLIEAFAKK</sequence>
<gene>
    <name evidence="2" type="ORF">SAMN04488131_10378</name>
</gene>
<protein>
    <submittedName>
        <fullName evidence="2">Acyl-CoA dehydrogenase, N-terminal domain</fullName>
    </submittedName>
</protein>
<organism evidence="2 3">
    <name type="scientific">Flavobacterium xueshanense</name>
    <dbReference type="NCBI Taxonomy" id="935223"/>
    <lineage>
        <taxon>Bacteria</taxon>
        <taxon>Pseudomonadati</taxon>
        <taxon>Bacteroidota</taxon>
        <taxon>Flavobacteriia</taxon>
        <taxon>Flavobacteriales</taxon>
        <taxon>Flavobacteriaceae</taxon>
        <taxon>Flavobacterium</taxon>
    </lineage>
</organism>
<dbReference type="Pfam" id="PF02771">
    <property type="entry name" value="Acyl-CoA_dh_N"/>
    <property type="match status" value="1"/>
</dbReference>
<dbReference type="SUPFAM" id="SSF56645">
    <property type="entry name" value="Acyl-CoA dehydrogenase NM domain-like"/>
    <property type="match status" value="1"/>
</dbReference>
<dbReference type="AlphaFoldDB" id="A0A1I2CJJ4"/>
<proteinExistence type="predicted"/>